<gene>
    <name evidence="1" type="ORF">GCM10022262_19210</name>
</gene>
<keyword evidence="2" id="KW-1185">Reference proteome</keyword>
<proteinExistence type="predicted"/>
<dbReference type="InterPro" id="IPR047808">
    <property type="entry name" value="CueP-like"/>
</dbReference>
<evidence type="ECO:0000313" key="2">
    <source>
        <dbReference type="Proteomes" id="UP001499841"/>
    </source>
</evidence>
<dbReference type="PROSITE" id="PS51257">
    <property type="entry name" value="PROKAR_LIPOPROTEIN"/>
    <property type="match status" value="1"/>
</dbReference>
<dbReference type="RefSeq" id="WP_345040375.1">
    <property type="nucleotide sequence ID" value="NZ_BAABBA010000008.1"/>
</dbReference>
<sequence>MRRRIAVAAAGVVLVLAGCSTTEPGAGETSGAGAGETAAAGATEAASSGVEGRLAAYDLDGLEADDIVDELDRLPLAERPDDLMASVRVDQLVLSDGEEELAMELPQDRFYVSVAPFVEQTHECFYHSLTTCTGELGGEEVQVTIVDDAGEVLVDERTTTYDNGFVGFWLPREVAGTIRVSYDGLEGEAAFSTTDDGATCVTTLKLA</sequence>
<dbReference type="Gene3D" id="2.60.40.3700">
    <property type="match status" value="1"/>
</dbReference>
<accession>A0ABP8EUH4</accession>
<evidence type="ECO:0000313" key="1">
    <source>
        <dbReference type="EMBL" id="GAA4287562.1"/>
    </source>
</evidence>
<name>A0ABP8EUH4_9MICO</name>
<comment type="caution">
    <text evidence="1">The sequence shown here is derived from an EMBL/GenBank/DDBJ whole genome shotgun (WGS) entry which is preliminary data.</text>
</comment>
<dbReference type="Pfam" id="PF21172">
    <property type="entry name" value="CueP"/>
    <property type="match status" value="1"/>
</dbReference>
<dbReference type="NCBIfam" id="NF038094">
    <property type="entry name" value="CueP_fam"/>
    <property type="match status" value="1"/>
</dbReference>
<dbReference type="EMBL" id="BAABBA010000008">
    <property type="protein sequence ID" value="GAA4287562.1"/>
    <property type="molecule type" value="Genomic_DNA"/>
</dbReference>
<protein>
    <recommendedName>
        <fullName evidence="3">CueP family metal-binding protein</fullName>
    </recommendedName>
</protein>
<evidence type="ECO:0008006" key="3">
    <source>
        <dbReference type="Google" id="ProtNLM"/>
    </source>
</evidence>
<dbReference type="Proteomes" id="UP001499841">
    <property type="component" value="Unassembled WGS sequence"/>
</dbReference>
<reference evidence="2" key="1">
    <citation type="journal article" date="2019" name="Int. J. Syst. Evol. Microbiol.">
        <title>The Global Catalogue of Microorganisms (GCM) 10K type strain sequencing project: providing services to taxonomists for standard genome sequencing and annotation.</title>
        <authorList>
            <consortium name="The Broad Institute Genomics Platform"/>
            <consortium name="The Broad Institute Genome Sequencing Center for Infectious Disease"/>
            <person name="Wu L."/>
            <person name="Ma J."/>
        </authorList>
    </citation>
    <scope>NUCLEOTIDE SEQUENCE [LARGE SCALE GENOMIC DNA]</scope>
    <source>
        <strain evidence="2">JCM 17459</strain>
    </source>
</reference>
<organism evidence="1 2">
    <name type="scientific">Georgenia daeguensis</name>
    <dbReference type="NCBI Taxonomy" id="908355"/>
    <lineage>
        <taxon>Bacteria</taxon>
        <taxon>Bacillati</taxon>
        <taxon>Actinomycetota</taxon>
        <taxon>Actinomycetes</taxon>
        <taxon>Micrococcales</taxon>
        <taxon>Bogoriellaceae</taxon>
        <taxon>Georgenia</taxon>
    </lineage>
</organism>